<dbReference type="RefSeq" id="WP_153117508.1">
    <property type="nucleotide sequence ID" value="NZ_JACIGE010000010.1"/>
</dbReference>
<protein>
    <submittedName>
        <fullName evidence="9">Acetoacetyl-CoA synthetase</fullName>
        <ecNumber evidence="9">6.2.1.16</ecNumber>
    </submittedName>
</protein>
<evidence type="ECO:0000259" key="7">
    <source>
        <dbReference type="Pfam" id="PF13193"/>
    </source>
</evidence>
<feature type="domain" description="AMP-binding enzyme C-terminal" evidence="7">
    <location>
        <begin position="584"/>
        <end position="654"/>
    </location>
</feature>
<evidence type="ECO:0000313" key="9">
    <source>
        <dbReference type="EMBL" id="MBB4248231.1"/>
    </source>
</evidence>
<evidence type="ECO:0000256" key="5">
    <source>
        <dbReference type="SAM" id="MobiDB-lite"/>
    </source>
</evidence>
<comment type="similarity">
    <text evidence="1">Belongs to the ATP-dependent AMP-binding enzyme family.</text>
</comment>
<organism evidence="9 10">
    <name type="scientific">Rhodocyclus tenuis</name>
    <name type="common">Rhodospirillum tenue</name>
    <dbReference type="NCBI Taxonomy" id="1066"/>
    <lineage>
        <taxon>Bacteria</taxon>
        <taxon>Pseudomonadati</taxon>
        <taxon>Pseudomonadota</taxon>
        <taxon>Betaproteobacteria</taxon>
        <taxon>Rhodocyclales</taxon>
        <taxon>Rhodocyclaceae</taxon>
        <taxon>Rhodocyclus</taxon>
    </lineage>
</organism>
<feature type="domain" description="AMP-dependent synthetase/ligase" evidence="6">
    <location>
        <begin position="128"/>
        <end position="512"/>
    </location>
</feature>
<dbReference type="InterPro" id="IPR025110">
    <property type="entry name" value="AMP-bd_C"/>
</dbReference>
<keyword evidence="4" id="KW-0067">ATP-binding</keyword>
<sequence length="692" mass="74927">MQQENPCTSGGEQPQSAQLWRPPANALADSRIGAFMRAIERQHGPELGDYASLWRWSVAQPEHFWTAIWDDCGVVGERGATVLENANTMPGARWFPQARLNYAQNLLQSGCTATSANSAVAGSTLDDERDALVFRGEDKVARRLSRRQLCDEVSRLAQALRAAGVGQGDRVAGYLPNLPEAIIAMLATASLGAIWSSASPDFGVSGVLDRFGQIAPRVLVCVDGYWYNGKAVDCLAKNAEVAAQLPSLVKTVVVPYLGTASAPANAAVTAIAHGVGWQDFVAPFAAALIDFVPLPFDHPLFIMYSSGTTGVPKCIVHSHGGALLQHLKEHQLHGDVRPGDRVFYFTTCGWMMWNWLASALASQATLLLYDGSPFAAGASGVAGTILFDYAEAEGMTHFGTSAKFIDALAKAGLSPRVSHRLDALRVIFSTGSPLAPESFDFVYREIKSDVLLASISGGTDILSCFALGSPILPVWRGELQCRGLGMAVEVFDDDGRPLPPGSGERGELVCVKPFPAMPVGFWNDADGARYRAAYFERFPGVWCHGDFVELTAHAGMIIYGRSDAVLNPGGVRIGTAEIYRQVEQLPEVLEALVIGQDWQHDVRVVLFVKLREGLALDDALSERLRRQIRDNTTPRHVPAKIVQVADIPRTKSGKIVELAVRNVVHGRPVKNVEALANPEALEHFRDRPELSC</sequence>
<dbReference type="InterPro" id="IPR005914">
    <property type="entry name" value="Acac_CoA_synth"/>
</dbReference>
<evidence type="ECO:0000259" key="8">
    <source>
        <dbReference type="Pfam" id="PF16177"/>
    </source>
</evidence>
<name>A0A840G9T9_RHOTE</name>
<dbReference type="GO" id="GO:0005524">
    <property type="term" value="F:ATP binding"/>
    <property type="evidence" value="ECO:0007669"/>
    <property type="project" value="UniProtKB-KW"/>
</dbReference>
<dbReference type="AlphaFoldDB" id="A0A840G9T9"/>
<dbReference type="Gene3D" id="3.40.50.12780">
    <property type="entry name" value="N-terminal domain of ligase-like"/>
    <property type="match status" value="1"/>
</dbReference>
<dbReference type="NCBIfam" id="TIGR01217">
    <property type="entry name" value="ac_ac_CoA_syn"/>
    <property type="match status" value="1"/>
</dbReference>
<dbReference type="InterPro" id="IPR032387">
    <property type="entry name" value="ACAS_N"/>
</dbReference>
<dbReference type="CDD" id="cd05943">
    <property type="entry name" value="AACS"/>
    <property type="match status" value="1"/>
</dbReference>
<dbReference type="PANTHER" id="PTHR42921">
    <property type="entry name" value="ACETOACETYL-COA SYNTHETASE"/>
    <property type="match status" value="1"/>
</dbReference>
<comment type="caution">
    <text evidence="9">The sequence shown here is derived from an EMBL/GenBank/DDBJ whole genome shotgun (WGS) entry which is preliminary data.</text>
</comment>
<evidence type="ECO:0000256" key="3">
    <source>
        <dbReference type="ARBA" id="ARBA00022741"/>
    </source>
</evidence>
<dbReference type="NCBIfam" id="NF002937">
    <property type="entry name" value="PRK03584.1"/>
    <property type="match status" value="1"/>
</dbReference>
<dbReference type="SUPFAM" id="SSF56801">
    <property type="entry name" value="Acetyl-CoA synthetase-like"/>
    <property type="match status" value="1"/>
</dbReference>
<dbReference type="EMBL" id="JACIGE010000010">
    <property type="protein sequence ID" value="MBB4248231.1"/>
    <property type="molecule type" value="Genomic_DNA"/>
</dbReference>
<accession>A0A840G9T9</accession>
<gene>
    <name evidence="9" type="ORF">GGD90_002623</name>
</gene>
<feature type="region of interest" description="Disordered" evidence="5">
    <location>
        <begin position="1"/>
        <end position="22"/>
    </location>
</feature>
<evidence type="ECO:0000313" key="10">
    <source>
        <dbReference type="Proteomes" id="UP000587070"/>
    </source>
</evidence>
<feature type="compositionally biased region" description="Polar residues" evidence="5">
    <location>
        <begin position="1"/>
        <end position="18"/>
    </location>
</feature>
<keyword evidence="2 9" id="KW-0436">Ligase</keyword>
<dbReference type="GO" id="GO:0030729">
    <property type="term" value="F:acetoacetate-CoA ligase activity"/>
    <property type="evidence" value="ECO:0007669"/>
    <property type="project" value="UniProtKB-EC"/>
</dbReference>
<proteinExistence type="inferred from homology"/>
<dbReference type="OrthoDB" id="9766486at2"/>
<keyword evidence="10" id="KW-1185">Reference proteome</keyword>
<dbReference type="InterPro" id="IPR045851">
    <property type="entry name" value="AMP-bd_C_sf"/>
</dbReference>
<dbReference type="EC" id="6.2.1.16" evidence="9"/>
<evidence type="ECO:0000256" key="2">
    <source>
        <dbReference type="ARBA" id="ARBA00022598"/>
    </source>
</evidence>
<dbReference type="Pfam" id="PF16177">
    <property type="entry name" value="ACAS_N"/>
    <property type="match status" value="1"/>
</dbReference>
<evidence type="ECO:0000256" key="4">
    <source>
        <dbReference type="ARBA" id="ARBA00022840"/>
    </source>
</evidence>
<dbReference type="InterPro" id="IPR000873">
    <property type="entry name" value="AMP-dep_synth/lig_dom"/>
</dbReference>
<dbReference type="PANTHER" id="PTHR42921:SF1">
    <property type="entry name" value="ACETOACETYL-COA SYNTHETASE"/>
    <property type="match status" value="1"/>
</dbReference>
<dbReference type="GO" id="GO:0006629">
    <property type="term" value="P:lipid metabolic process"/>
    <property type="evidence" value="ECO:0007669"/>
    <property type="project" value="InterPro"/>
</dbReference>
<dbReference type="Pfam" id="PF13193">
    <property type="entry name" value="AMP-binding_C"/>
    <property type="match status" value="1"/>
</dbReference>
<dbReference type="Gene3D" id="3.30.300.30">
    <property type="match status" value="1"/>
</dbReference>
<dbReference type="Pfam" id="PF00501">
    <property type="entry name" value="AMP-binding"/>
    <property type="match status" value="1"/>
</dbReference>
<keyword evidence="3" id="KW-0547">Nucleotide-binding</keyword>
<dbReference type="InterPro" id="IPR042099">
    <property type="entry name" value="ANL_N_sf"/>
</dbReference>
<dbReference type="InterPro" id="IPR020845">
    <property type="entry name" value="AMP-binding_CS"/>
</dbReference>
<evidence type="ECO:0000259" key="6">
    <source>
        <dbReference type="Pfam" id="PF00501"/>
    </source>
</evidence>
<reference evidence="9 10" key="1">
    <citation type="submission" date="2020-08" db="EMBL/GenBank/DDBJ databases">
        <title>Genome sequencing of Purple Non-Sulfur Bacteria from various extreme environments.</title>
        <authorList>
            <person name="Mayer M."/>
        </authorList>
    </citation>
    <scope>NUCLEOTIDE SEQUENCE [LARGE SCALE GENOMIC DNA]</scope>
    <source>
        <strain evidence="9 10">2761</strain>
    </source>
</reference>
<dbReference type="Proteomes" id="UP000587070">
    <property type="component" value="Unassembled WGS sequence"/>
</dbReference>
<dbReference type="PROSITE" id="PS00455">
    <property type="entry name" value="AMP_BINDING"/>
    <property type="match status" value="1"/>
</dbReference>
<evidence type="ECO:0000256" key="1">
    <source>
        <dbReference type="ARBA" id="ARBA00006432"/>
    </source>
</evidence>
<feature type="domain" description="Acetyl-coenzyme A synthetase N-terminal" evidence="8">
    <location>
        <begin position="50"/>
        <end position="105"/>
    </location>
</feature>